<dbReference type="PANTHER" id="PTHR19818:SF139">
    <property type="entry name" value="PAIR-RULE PROTEIN ODD-PAIRED"/>
    <property type="match status" value="1"/>
</dbReference>
<evidence type="ECO:0000256" key="4">
    <source>
        <dbReference type="ARBA" id="ARBA00022833"/>
    </source>
</evidence>
<dbReference type="Proteomes" id="UP000789570">
    <property type="component" value="Unassembled WGS sequence"/>
</dbReference>
<accession>A0A9N9AAV5</accession>
<comment type="caution">
    <text evidence="8">The sequence shown here is derived from an EMBL/GenBank/DDBJ whole genome shotgun (WGS) entry which is preliminary data.</text>
</comment>
<gene>
    <name evidence="8" type="ORF">FCALED_LOCUS4801</name>
</gene>
<keyword evidence="4" id="KW-0862">Zinc</keyword>
<reference evidence="8" key="1">
    <citation type="submission" date="2021-06" db="EMBL/GenBank/DDBJ databases">
        <authorList>
            <person name="Kallberg Y."/>
            <person name="Tangrot J."/>
            <person name="Rosling A."/>
        </authorList>
    </citation>
    <scope>NUCLEOTIDE SEQUENCE</scope>
    <source>
        <strain evidence="8">UK204</strain>
    </source>
</reference>
<evidence type="ECO:0000256" key="2">
    <source>
        <dbReference type="ARBA" id="ARBA00022737"/>
    </source>
</evidence>
<dbReference type="PROSITE" id="PS50157">
    <property type="entry name" value="ZINC_FINGER_C2H2_2"/>
    <property type="match status" value="3"/>
</dbReference>
<feature type="region of interest" description="Disordered" evidence="6">
    <location>
        <begin position="29"/>
        <end position="50"/>
    </location>
</feature>
<dbReference type="AlphaFoldDB" id="A0A9N9AAV5"/>
<dbReference type="EMBL" id="CAJVPQ010000957">
    <property type="protein sequence ID" value="CAG8523068.1"/>
    <property type="molecule type" value="Genomic_DNA"/>
</dbReference>
<evidence type="ECO:0000259" key="7">
    <source>
        <dbReference type="PROSITE" id="PS50157"/>
    </source>
</evidence>
<evidence type="ECO:0000313" key="9">
    <source>
        <dbReference type="Proteomes" id="UP000789570"/>
    </source>
</evidence>
<name>A0A9N9AAV5_9GLOM</name>
<organism evidence="8 9">
    <name type="scientific">Funneliformis caledonium</name>
    <dbReference type="NCBI Taxonomy" id="1117310"/>
    <lineage>
        <taxon>Eukaryota</taxon>
        <taxon>Fungi</taxon>
        <taxon>Fungi incertae sedis</taxon>
        <taxon>Mucoromycota</taxon>
        <taxon>Glomeromycotina</taxon>
        <taxon>Glomeromycetes</taxon>
        <taxon>Glomerales</taxon>
        <taxon>Glomeraceae</taxon>
        <taxon>Funneliformis</taxon>
    </lineage>
</organism>
<feature type="domain" description="C2H2-type" evidence="7">
    <location>
        <begin position="243"/>
        <end position="273"/>
    </location>
</feature>
<dbReference type="PROSITE" id="PS00028">
    <property type="entry name" value="ZINC_FINGER_C2H2_1"/>
    <property type="match status" value="3"/>
</dbReference>
<dbReference type="Pfam" id="PF00096">
    <property type="entry name" value="zf-C2H2"/>
    <property type="match status" value="1"/>
</dbReference>
<dbReference type="InterPro" id="IPR050329">
    <property type="entry name" value="GLI_C2H2-zinc-finger"/>
</dbReference>
<evidence type="ECO:0000256" key="6">
    <source>
        <dbReference type="SAM" id="MobiDB-lite"/>
    </source>
</evidence>
<dbReference type="PANTHER" id="PTHR19818">
    <property type="entry name" value="ZINC FINGER PROTEIN ZIC AND GLI"/>
    <property type="match status" value="1"/>
</dbReference>
<dbReference type="Gene3D" id="3.30.160.60">
    <property type="entry name" value="Classic Zinc Finger"/>
    <property type="match status" value="2"/>
</dbReference>
<evidence type="ECO:0000256" key="5">
    <source>
        <dbReference type="PROSITE-ProRule" id="PRU00042"/>
    </source>
</evidence>
<feature type="domain" description="C2H2-type" evidence="7">
    <location>
        <begin position="275"/>
        <end position="303"/>
    </location>
</feature>
<dbReference type="FunFam" id="3.30.160.60:FF:000100">
    <property type="entry name" value="Zinc finger 45-like"/>
    <property type="match status" value="1"/>
</dbReference>
<dbReference type="OrthoDB" id="8117402at2759"/>
<sequence length="399" mass="45798">MENQFVLKREDIEEKKVIKGGNLETVLPVSNRQPNPQLVPIRPPSLDPESSRTRVSKIMRHANFSTIPPKSSLTKFHTGFHGEFSSSYVKLETKNLSTGGNKTSQITSGTVSSMMPPANISTSVISSMTPIVTPTSIKVFPAEKTVKVSNKSKLVKISPRTTDDADESAVESKLQIKEEIKSEIINNNDDEQPKETTTKKRKLENEAFNEKRFACPICNRRFTRKFNMQTHQLTHEVDRVKPFLCSYPDCEHRFTRKHDLKRHIYGIHELPEHEFKCFNCSRTFTRKDACKRHSLTCHLFEEIPEYEVQERRRRRPTSKTKYTKYDREINFGQQAIAPLDQRFSTSNTMKFSTDDLVNSLNVENSSTSSTIDTIDNLMDESMPEDSIDQMFDGDMNGNM</sequence>
<keyword evidence="2" id="KW-0677">Repeat</keyword>
<proteinExistence type="predicted"/>
<dbReference type="GO" id="GO:0045944">
    <property type="term" value="P:positive regulation of transcription by RNA polymerase II"/>
    <property type="evidence" value="ECO:0007669"/>
    <property type="project" value="UniProtKB-ARBA"/>
</dbReference>
<keyword evidence="9" id="KW-1185">Reference proteome</keyword>
<dbReference type="GO" id="GO:0008270">
    <property type="term" value="F:zinc ion binding"/>
    <property type="evidence" value="ECO:0007669"/>
    <property type="project" value="UniProtKB-KW"/>
</dbReference>
<evidence type="ECO:0000256" key="3">
    <source>
        <dbReference type="ARBA" id="ARBA00022771"/>
    </source>
</evidence>
<feature type="domain" description="C2H2-type" evidence="7">
    <location>
        <begin position="213"/>
        <end position="240"/>
    </location>
</feature>
<evidence type="ECO:0000256" key="1">
    <source>
        <dbReference type="ARBA" id="ARBA00022723"/>
    </source>
</evidence>
<dbReference type="GO" id="GO:0005634">
    <property type="term" value="C:nucleus"/>
    <property type="evidence" value="ECO:0007669"/>
    <property type="project" value="UniProtKB-ARBA"/>
</dbReference>
<dbReference type="GO" id="GO:0000981">
    <property type="term" value="F:DNA-binding transcription factor activity, RNA polymerase II-specific"/>
    <property type="evidence" value="ECO:0007669"/>
    <property type="project" value="TreeGrafter"/>
</dbReference>
<dbReference type="InterPro" id="IPR013087">
    <property type="entry name" value="Znf_C2H2_type"/>
</dbReference>
<keyword evidence="1" id="KW-0479">Metal-binding</keyword>
<evidence type="ECO:0000313" key="8">
    <source>
        <dbReference type="EMBL" id="CAG8523068.1"/>
    </source>
</evidence>
<dbReference type="InterPro" id="IPR036236">
    <property type="entry name" value="Znf_C2H2_sf"/>
</dbReference>
<dbReference type="SUPFAM" id="SSF57667">
    <property type="entry name" value="beta-beta-alpha zinc fingers"/>
    <property type="match status" value="1"/>
</dbReference>
<dbReference type="GO" id="GO:0000978">
    <property type="term" value="F:RNA polymerase II cis-regulatory region sequence-specific DNA binding"/>
    <property type="evidence" value="ECO:0007669"/>
    <property type="project" value="TreeGrafter"/>
</dbReference>
<protein>
    <submittedName>
        <fullName evidence="8">12252_t:CDS:1</fullName>
    </submittedName>
</protein>
<keyword evidence="3 5" id="KW-0863">Zinc-finger</keyword>
<dbReference type="SMART" id="SM00355">
    <property type="entry name" value="ZnF_C2H2"/>
    <property type="match status" value="3"/>
</dbReference>